<evidence type="ECO:0000313" key="2">
    <source>
        <dbReference type="EMBL" id="CUA85738.1"/>
    </source>
</evidence>
<evidence type="ECO:0000313" key="3">
    <source>
        <dbReference type="Proteomes" id="UP000182598"/>
    </source>
</evidence>
<dbReference type="EMBL" id="CYHB01000003">
    <property type="protein sequence ID" value="CUA85738.1"/>
    <property type="molecule type" value="Genomic_DNA"/>
</dbReference>
<dbReference type="Proteomes" id="UP000182598">
    <property type="component" value="Unassembled WGS sequence"/>
</dbReference>
<dbReference type="GO" id="GO:0010181">
    <property type="term" value="F:FMN binding"/>
    <property type="evidence" value="ECO:0007669"/>
    <property type="project" value="InterPro"/>
</dbReference>
<dbReference type="Gene3D" id="3.20.20.70">
    <property type="entry name" value="Aldolase class I"/>
    <property type="match status" value="1"/>
</dbReference>
<dbReference type="InterPro" id="IPR045247">
    <property type="entry name" value="Oye-like"/>
</dbReference>
<protein>
    <submittedName>
        <fullName evidence="2">2,4-dienoyl-CoA reductase or related NADH-dependent reductase, Old Yellow Enzyme (OYE) family</fullName>
    </submittedName>
</protein>
<proteinExistence type="predicted"/>
<dbReference type="OrthoDB" id="8523426at2"/>
<dbReference type="SUPFAM" id="SSF51395">
    <property type="entry name" value="FMN-linked oxidoreductases"/>
    <property type="match status" value="1"/>
</dbReference>
<dbReference type="InterPro" id="IPR001155">
    <property type="entry name" value="OxRdtase_FMN_N"/>
</dbReference>
<keyword evidence="3" id="KW-1185">Reference proteome</keyword>
<dbReference type="RefSeq" id="WP_055438966.1">
    <property type="nucleotide sequence ID" value="NZ_CYHB01000003.1"/>
</dbReference>
<name>A0A0K6H422_9GAMM</name>
<gene>
    <name evidence="2" type="ORF">Ga0061064_1298</name>
</gene>
<sequence length="368" mass="40155">MSTDLSPLLKPFECKSLKLRNRVVMAPMTRSFSPGNVPNEAVVKYYQRRAEGEIGLIITEGVEINHAGASGFPNVPKIFGETAMAGWKRVVDAVHAAGGQIIPQLWHVGAVRKPEDENAAPAYSPSGLFAPGKASGVAMTKADIDEVIAAFAESARQSQEAGFDGVEIHGAHGYLIDQFLWEGTNVRDDEYGGSLENRARFACEIVRAVRAAVGEDFAIVFRFSQWKQQAYEAKLAESPEQLKQLLDLLVEAGVDIFHASTRRFWEPEFEGSSLNLAGWTQKLTGKPAISVGSVGLTEDFISGTFASDKPAVEKSGIDELVQRMANNEFDLIAVGRALLQDPQWLQKMRDGNEADIQAFSKASLKELV</sequence>
<dbReference type="InterPro" id="IPR013785">
    <property type="entry name" value="Aldolase_TIM"/>
</dbReference>
<dbReference type="PANTHER" id="PTHR22893">
    <property type="entry name" value="NADH OXIDOREDUCTASE-RELATED"/>
    <property type="match status" value="1"/>
</dbReference>
<dbReference type="AlphaFoldDB" id="A0A0K6H422"/>
<reference evidence="3" key="1">
    <citation type="submission" date="2015-08" db="EMBL/GenBank/DDBJ databases">
        <authorList>
            <person name="Varghese N."/>
        </authorList>
    </citation>
    <scope>NUCLEOTIDE SEQUENCE [LARGE SCALE GENOMIC DNA]</scope>
    <source>
        <strain evidence="3">DSM 27808</strain>
    </source>
</reference>
<dbReference type="GO" id="GO:0005829">
    <property type="term" value="C:cytosol"/>
    <property type="evidence" value="ECO:0007669"/>
    <property type="project" value="TreeGrafter"/>
</dbReference>
<feature type="domain" description="NADH:flavin oxidoreductase/NADH oxidase N-terminal" evidence="1">
    <location>
        <begin position="8"/>
        <end position="294"/>
    </location>
</feature>
<dbReference type="Pfam" id="PF00724">
    <property type="entry name" value="Oxidored_FMN"/>
    <property type="match status" value="1"/>
</dbReference>
<dbReference type="CDD" id="cd04747">
    <property type="entry name" value="OYE_like_5_FMN"/>
    <property type="match status" value="1"/>
</dbReference>
<evidence type="ECO:0000259" key="1">
    <source>
        <dbReference type="Pfam" id="PF00724"/>
    </source>
</evidence>
<organism evidence="2 3">
    <name type="scientific">Pseudidiomarina woesei</name>
    <dbReference type="NCBI Taxonomy" id="1381080"/>
    <lineage>
        <taxon>Bacteria</taxon>
        <taxon>Pseudomonadati</taxon>
        <taxon>Pseudomonadota</taxon>
        <taxon>Gammaproteobacteria</taxon>
        <taxon>Alteromonadales</taxon>
        <taxon>Idiomarinaceae</taxon>
        <taxon>Pseudidiomarina</taxon>
    </lineage>
</organism>
<dbReference type="GO" id="GO:0016491">
    <property type="term" value="F:oxidoreductase activity"/>
    <property type="evidence" value="ECO:0007669"/>
    <property type="project" value="InterPro"/>
</dbReference>
<dbReference type="FunFam" id="3.20.20.70:FF:000262">
    <property type="entry name" value="NADH:flavin oxidoreductase"/>
    <property type="match status" value="1"/>
</dbReference>
<accession>A0A0K6H422</accession>
<dbReference type="PANTHER" id="PTHR22893:SF55">
    <property type="entry name" value="OXIDOREDUCTASE-RELATED"/>
    <property type="match status" value="1"/>
</dbReference>